<dbReference type="GO" id="GO:0005694">
    <property type="term" value="C:chromosome"/>
    <property type="evidence" value="ECO:0007669"/>
    <property type="project" value="TreeGrafter"/>
</dbReference>
<keyword evidence="2" id="KW-0238">DNA-binding</keyword>
<name>R7SCH0_CONPW</name>
<feature type="compositionally biased region" description="Low complexity" evidence="6">
    <location>
        <begin position="391"/>
        <end position="400"/>
    </location>
</feature>
<dbReference type="PANTHER" id="PTHR13710">
    <property type="entry name" value="DNA HELICASE RECQ FAMILY MEMBER"/>
    <property type="match status" value="1"/>
</dbReference>
<dbReference type="GO" id="GO:0000724">
    <property type="term" value="P:double-strand break repair via homologous recombination"/>
    <property type="evidence" value="ECO:0007669"/>
    <property type="project" value="TreeGrafter"/>
</dbReference>
<evidence type="ECO:0000256" key="6">
    <source>
        <dbReference type="SAM" id="MobiDB-lite"/>
    </source>
</evidence>
<dbReference type="SUPFAM" id="SSF52540">
    <property type="entry name" value="P-loop containing nucleoside triphosphate hydrolases"/>
    <property type="match status" value="1"/>
</dbReference>
<dbReference type="RefSeq" id="XP_007775970.1">
    <property type="nucleotide sequence ID" value="XM_007777780.1"/>
</dbReference>
<feature type="domain" description="Helicase C-terminal" evidence="7">
    <location>
        <begin position="46"/>
        <end position="186"/>
    </location>
</feature>
<accession>R7SCH0</accession>
<evidence type="ECO:0000256" key="5">
    <source>
        <dbReference type="ARBA" id="ARBA00034808"/>
    </source>
</evidence>
<evidence type="ECO:0000256" key="1">
    <source>
        <dbReference type="ARBA" id="ARBA00005446"/>
    </source>
</evidence>
<evidence type="ECO:0000259" key="7">
    <source>
        <dbReference type="PROSITE" id="PS51194"/>
    </source>
</evidence>
<keyword evidence="9" id="KW-1185">Reference proteome</keyword>
<evidence type="ECO:0000256" key="3">
    <source>
        <dbReference type="ARBA" id="ARBA00023235"/>
    </source>
</evidence>
<dbReference type="Gene3D" id="3.40.50.300">
    <property type="entry name" value="P-loop containing nucleotide triphosphate hydrolases"/>
    <property type="match status" value="1"/>
</dbReference>
<dbReference type="InterPro" id="IPR027417">
    <property type="entry name" value="P-loop_NTPase"/>
</dbReference>
<evidence type="ECO:0000256" key="4">
    <source>
        <dbReference type="ARBA" id="ARBA00034617"/>
    </source>
</evidence>
<dbReference type="GO" id="GO:0009378">
    <property type="term" value="F:four-way junction helicase activity"/>
    <property type="evidence" value="ECO:0007669"/>
    <property type="project" value="TreeGrafter"/>
</dbReference>
<comment type="catalytic activity">
    <reaction evidence="4">
        <text>Couples ATP hydrolysis with the unwinding of duplex DNA by translocating in the 3'-5' direction.</text>
        <dbReference type="EC" id="5.6.2.4"/>
    </reaction>
</comment>
<reference evidence="9" key="1">
    <citation type="journal article" date="2012" name="Science">
        <title>The Paleozoic origin of enzymatic lignin decomposition reconstructed from 31 fungal genomes.</title>
        <authorList>
            <person name="Floudas D."/>
            <person name="Binder M."/>
            <person name="Riley R."/>
            <person name="Barry K."/>
            <person name="Blanchette R.A."/>
            <person name="Henrissat B."/>
            <person name="Martinez A.T."/>
            <person name="Otillar R."/>
            <person name="Spatafora J.W."/>
            <person name="Yadav J.S."/>
            <person name="Aerts A."/>
            <person name="Benoit I."/>
            <person name="Boyd A."/>
            <person name="Carlson A."/>
            <person name="Copeland A."/>
            <person name="Coutinho P.M."/>
            <person name="de Vries R.P."/>
            <person name="Ferreira P."/>
            <person name="Findley K."/>
            <person name="Foster B."/>
            <person name="Gaskell J."/>
            <person name="Glotzer D."/>
            <person name="Gorecki P."/>
            <person name="Heitman J."/>
            <person name="Hesse C."/>
            <person name="Hori C."/>
            <person name="Igarashi K."/>
            <person name="Jurgens J.A."/>
            <person name="Kallen N."/>
            <person name="Kersten P."/>
            <person name="Kohler A."/>
            <person name="Kuees U."/>
            <person name="Kumar T.K.A."/>
            <person name="Kuo A."/>
            <person name="LaButti K."/>
            <person name="Larrondo L.F."/>
            <person name="Lindquist E."/>
            <person name="Ling A."/>
            <person name="Lombard V."/>
            <person name="Lucas S."/>
            <person name="Lundell T."/>
            <person name="Martin R."/>
            <person name="McLaughlin D.J."/>
            <person name="Morgenstern I."/>
            <person name="Morin E."/>
            <person name="Murat C."/>
            <person name="Nagy L.G."/>
            <person name="Nolan M."/>
            <person name="Ohm R.A."/>
            <person name="Patyshakuliyeva A."/>
            <person name="Rokas A."/>
            <person name="Ruiz-Duenas F.J."/>
            <person name="Sabat G."/>
            <person name="Salamov A."/>
            <person name="Samejima M."/>
            <person name="Schmutz J."/>
            <person name="Slot J.C."/>
            <person name="St John F."/>
            <person name="Stenlid J."/>
            <person name="Sun H."/>
            <person name="Sun S."/>
            <person name="Syed K."/>
            <person name="Tsang A."/>
            <person name="Wiebenga A."/>
            <person name="Young D."/>
            <person name="Pisabarro A."/>
            <person name="Eastwood D.C."/>
            <person name="Martin F."/>
            <person name="Cullen D."/>
            <person name="Grigoriev I.V."/>
            <person name="Hibbett D.S."/>
        </authorList>
    </citation>
    <scope>NUCLEOTIDE SEQUENCE [LARGE SCALE GENOMIC DNA]</scope>
    <source>
        <strain evidence="9">RWD-64-598 SS2</strain>
    </source>
</reference>
<dbReference type="EC" id="5.6.2.4" evidence="5"/>
<dbReference type="KEGG" id="cput:CONPUDRAFT_78463"/>
<sequence length="428" mass="48001">MLLPPTLYTILSSVRLKQEETVVLMQPTNRPNHIYAVRSMEGNIKNLSKFYFIIPGHPDVSPEKTVVFVDACEYAAESDKIVSHLHAGMSELFIQRVFREFKDTDDICMLVTTSAASHGLDMRNITRLICHGVPTTEIEQRQRCGRASRDASLAFKLEDSENPSNKEKRTESAVCEYVSLKTCRRQWLAARDSDTSPEDAEIDDGEMSDSSTKKKKKKPTNGHPKKASRHKDGHKELRKRLETWREESADDLLICEPREPLTTIKHIVTALSENSEWGELCSPGILAVIDAFDAEIVITKRPLRTQLSADNGTFKERMYSWTLNVNTTAWNTYGLDHTQLLRSQQAATLSISASTSQPLQAAEWINYDPHHPEFEPAAPAASFLRSKVSVSTTGASSSAKHPLPNSSSQPATSAIKRPRPRQKKLDNM</sequence>
<dbReference type="GO" id="GO:0005737">
    <property type="term" value="C:cytoplasm"/>
    <property type="evidence" value="ECO:0007669"/>
    <property type="project" value="TreeGrafter"/>
</dbReference>
<feature type="region of interest" description="Disordered" evidence="6">
    <location>
        <begin position="192"/>
        <end position="236"/>
    </location>
</feature>
<dbReference type="AlphaFoldDB" id="R7SCH0"/>
<dbReference type="Proteomes" id="UP000053558">
    <property type="component" value="Unassembled WGS sequence"/>
</dbReference>
<feature type="region of interest" description="Disordered" evidence="6">
    <location>
        <begin position="391"/>
        <end position="428"/>
    </location>
</feature>
<evidence type="ECO:0000313" key="8">
    <source>
        <dbReference type="EMBL" id="EIW73853.1"/>
    </source>
</evidence>
<dbReference type="InterPro" id="IPR001650">
    <property type="entry name" value="Helicase_C-like"/>
</dbReference>
<gene>
    <name evidence="8" type="ORF">CONPUDRAFT_78463</name>
</gene>
<proteinExistence type="inferred from homology"/>
<dbReference type="PROSITE" id="PS51194">
    <property type="entry name" value="HELICASE_CTER"/>
    <property type="match status" value="1"/>
</dbReference>
<dbReference type="Pfam" id="PF00271">
    <property type="entry name" value="Helicase_C"/>
    <property type="match status" value="1"/>
</dbReference>
<protein>
    <recommendedName>
        <fullName evidence="5">DNA 3'-5' helicase</fullName>
        <ecNumber evidence="5">5.6.2.4</ecNumber>
    </recommendedName>
</protein>
<dbReference type="GO" id="GO:0003677">
    <property type="term" value="F:DNA binding"/>
    <property type="evidence" value="ECO:0007669"/>
    <property type="project" value="UniProtKB-KW"/>
</dbReference>
<feature type="compositionally biased region" description="Acidic residues" evidence="6">
    <location>
        <begin position="195"/>
        <end position="207"/>
    </location>
</feature>
<dbReference type="GO" id="GO:0043138">
    <property type="term" value="F:3'-5' DNA helicase activity"/>
    <property type="evidence" value="ECO:0007669"/>
    <property type="project" value="UniProtKB-EC"/>
</dbReference>
<dbReference type="SMART" id="SM00490">
    <property type="entry name" value="HELICc"/>
    <property type="match status" value="1"/>
</dbReference>
<dbReference type="EMBL" id="JH711628">
    <property type="protein sequence ID" value="EIW73853.1"/>
    <property type="molecule type" value="Genomic_DNA"/>
</dbReference>
<dbReference type="GeneID" id="19209768"/>
<evidence type="ECO:0000313" key="9">
    <source>
        <dbReference type="Proteomes" id="UP000053558"/>
    </source>
</evidence>
<feature type="compositionally biased region" description="Basic residues" evidence="6">
    <location>
        <begin position="213"/>
        <end position="232"/>
    </location>
</feature>
<comment type="similarity">
    <text evidence="1">Belongs to the helicase family. RecQ subfamily.</text>
</comment>
<evidence type="ECO:0000256" key="2">
    <source>
        <dbReference type="ARBA" id="ARBA00023125"/>
    </source>
</evidence>
<organism evidence="8 9">
    <name type="scientific">Coniophora puteana (strain RWD-64-598)</name>
    <name type="common">Brown rot fungus</name>
    <dbReference type="NCBI Taxonomy" id="741705"/>
    <lineage>
        <taxon>Eukaryota</taxon>
        <taxon>Fungi</taxon>
        <taxon>Dikarya</taxon>
        <taxon>Basidiomycota</taxon>
        <taxon>Agaricomycotina</taxon>
        <taxon>Agaricomycetes</taxon>
        <taxon>Agaricomycetidae</taxon>
        <taxon>Boletales</taxon>
        <taxon>Coniophorineae</taxon>
        <taxon>Coniophoraceae</taxon>
        <taxon>Coniophora</taxon>
    </lineage>
</organism>
<dbReference type="PANTHER" id="PTHR13710:SF105">
    <property type="entry name" value="ATP-DEPENDENT DNA HELICASE Q1"/>
    <property type="match status" value="1"/>
</dbReference>
<keyword evidence="3" id="KW-0413">Isomerase</keyword>